<keyword evidence="2" id="KW-0813">Transport</keyword>
<dbReference type="PANTHER" id="PTHR43791">
    <property type="entry name" value="PERMEASE-RELATED"/>
    <property type="match status" value="1"/>
</dbReference>
<dbReference type="AlphaFoldDB" id="A0A927EFU4"/>
<protein>
    <submittedName>
        <fullName evidence="8">MFS transporter</fullName>
    </submittedName>
</protein>
<dbReference type="PROSITE" id="PS50850">
    <property type="entry name" value="MFS"/>
    <property type="match status" value="1"/>
</dbReference>
<dbReference type="GO" id="GO:0022857">
    <property type="term" value="F:transmembrane transporter activity"/>
    <property type="evidence" value="ECO:0007669"/>
    <property type="project" value="InterPro"/>
</dbReference>
<feature type="transmembrane region" description="Helical" evidence="6">
    <location>
        <begin position="283"/>
        <end position="300"/>
    </location>
</feature>
<feature type="transmembrane region" description="Helical" evidence="6">
    <location>
        <begin position="87"/>
        <end position="106"/>
    </location>
</feature>
<evidence type="ECO:0000259" key="7">
    <source>
        <dbReference type="PROSITE" id="PS50850"/>
    </source>
</evidence>
<evidence type="ECO:0000256" key="4">
    <source>
        <dbReference type="ARBA" id="ARBA00022989"/>
    </source>
</evidence>
<evidence type="ECO:0000256" key="3">
    <source>
        <dbReference type="ARBA" id="ARBA00022692"/>
    </source>
</evidence>
<feature type="transmembrane region" description="Helical" evidence="6">
    <location>
        <begin position="17"/>
        <end position="36"/>
    </location>
</feature>
<feature type="transmembrane region" description="Helical" evidence="6">
    <location>
        <begin position="338"/>
        <end position="360"/>
    </location>
</feature>
<organism evidence="8 9">
    <name type="scientific">Bosea spartocytisi</name>
    <dbReference type="NCBI Taxonomy" id="2773451"/>
    <lineage>
        <taxon>Bacteria</taxon>
        <taxon>Pseudomonadati</taxon>
        <taxon>Pseudomonadota</taxon>
        <taxon>Alphaproteobacteria</taxon>
        <taxon>Hyphomicrobiales</taxon>
        <taxon>Boseaceae</taxon>
        <taxon>Bosea</taxon>
    </lineage>
</organism>
<feature type="transmembrane region" description="Helical" evidence="6">
    <location>
        <begin position="404"/>
        <end position="424"/>
    </location>
</feature>
<feature type="domain" description="Major facilitator superfamily (MFS) profile" evidence="7">
    <location>
        <begin position="21"/>
        <end position="428"/>
    </location>
</feature>
<feature type="transmembrane region" description="Helical" evidence="6">
    <location>
        <begin position="247"/>
        <end position="271"/>
    </location>
</feature>
<evidence type="ECO:0000256" key="5">
    <source>
        <dbReference type="ARBA" id="ARBA00023136"/>
    </source>
</evidence>
<keyword evidence="9" id="KW-1185">Reference proteome</keyword>
<comment type="subcellular location">
    <subcellularLocation>
        <location evidence="1">Membrane</location>
        <topology evidence="1">Multi-pass membrane protein</topology>
    </subcellularLocation>
</comment>
<feature type="transmembrane region" description="Helical" evidence="6">
    <location>
        <begin position="367"/>
        <end position="392"/>
    </location>
</feature>
<proteinExistence type="predicted"/>
<dbReference type="Pfam" id="PF07690">
    <property type="entry name" value="MFS_1"/>
    <property type="match status" value="1"/>
</dbReference>
<evidence type="ECO:0000256" key="1">
    <source>
        <dbReference type="ARBA" id="ARBA00004141"/>
    </source>
</evidence>
<accession>A0A927EFU4</accession>
<gene>
    <name evidence="8" type="ORF">IED13_25310</name>
</gene>
<feature type="transmembrane region" description="Helical" evidence="6">
    <location>
        <begin position="312"/>
        <end position="332"/>
    </location>
</feature>
<evidence type="ECO:0000256" key="6">
    <source>
        <dbReference type="SAM" id="Phobius"/>
    </source>
</evidence>
<keyword evidence="5 6" id="KW-0472">Membrane</keyword>
<dbReference type="InterPro" id="IPR036259">
    <property type="entry name" value="MFS_trans_sf"/>
</dbReference>
<dbReference type="EMBL" id="JACXWY010000027">
    <property type="protein sequence ID" value="MBD3849031.1"/>
    <property type="molecule type" value="Genomic_DNA"/>
</dbReference>
<dbReference type="Proteomes" id="UP000619295">
    <property type="component" value="Unassembled WGS sequence"/>
</dbReference>
<dbReference type="Gene3D" id="1.20.1250.20">
    <property type="entry name" value="MFS general substrate transporter like domains"/>
    <property type="match status" value="2"/>
</dbReference>
<name>A0A927EFU4_9HYPH</name>
<dbReference type="GO" id="GO:0016020">
    <property type="term" value="C:membrane"/>
    <property type="evidence" value="ECO:0007669"/>
    <property type="project" value="UniProtKB-SubCell"/>
</dbReference>
<feature type="transmembrane region" description="Helical" evidence="6">
    <location>
        <begin position="146"/>
        <end position="169"/>
    </location>
</feature>
<comment type="caution">
    <text evidence="8">The sequence shown here is derived from an EMBL/GenBank/DDBJ whole genome shotgun (WGS) entry which is preliminary data.</text>
</comment>
<feature type="transmembrane region" description="Helical" evidence="6">
    <location>
        <begin position="181"/>
        <end position="201"/>
    </location>
</feature>
<dbReference type="CDD" id="cd17319">
    <property type="entry name" value="MFS_ExuT_GudP_like"/>
    <property type="match status" value="1"/>
</dbReference>
<dbReference type="InterPro" id="IPR020846">
    <property type="entry name" value="MFS_dom"/>
</dbReference>
<feature type="transmembrane region" description="Helical" evidence="6">
    <location>
        <begin position="112"/>
        <end position="134"/>
    </location>
</feature>
<dbReference type="FunFam" id="1.20.1250.20:FF:000018">
    <property type="entry name" value="MFS transporter permease"/>
    <property type="match status" value="1"/>
</dbReference>
<reference evidence="8" key="1">
    <citation type="submission" date="2020-09" db="EMBL/GenBank/DDBJ databases">
        <title>Bosea spartocytisi sp. nov. a root nodule endophyte of Spartocytisus supranubius in the high mountain ecosystem fo the Teide National Park (Canary Islands, Spain).</title>
        <authorList>
            <person name="Pulido-Suarez L."/>
            <person name="Peix A."/>
            <person name="Igual J.M."/>
            <person name="Socas-Perez N."/>
            <person name="Velazquez E."/>
            <person name="Flores-Felix J.D."/>
            <person name="Leon-Barrios M."/>
        </authorList>
    </citation>
    <scope>NUCLEOTIDE SEQUENCE</scope>
    <source>
        <strain evidence="8">SSUT16</strain>
    </source>
</reference>
<sequence>MATVEGTVNRAETMRRVGWRLLPFLMLLYLIAYIDRSNISVAALQMNAELGLTAEMYGRAAGIFFATYILFEIPSNMVLARVGARRWIARIMLSWGVIAAGMAFVTSANQLYGMRLLLGAAEAGFTPGVIYYLARWFPSRERANAMSFFYIGAALASVIGLPLSGLLLGLDGWHGMGGWRWLFLIEGIPAVLLAFVTLKVLTDRPADAAWLAPAERDWLEKTLAQEQSATPVSHTAGWRQAFTSGRVWLLALFWLLQAFGTIGITLFLPLIVKSVSGQSNMTVGLLSAVPFLVACIFMFFNGRHSDASGERALHLGLPLVLAGLVLAVAVQLAGQPTVAFLLLALSIGLNWAAIPVFWAVTTEYVSGIAAAVSIALINAVANLAGLGLPPVIGWIKDATGNFNVALLVVAIALVIGGLLGIVLAPRRRMIDAVQDDGLARAGRGTP</sequence>
<dbReference type="InterPro" id="IPR011701">
    <property type="entry name" value="MFS"/>
</dbReference>
<keyword evidence="3 6" id="KW-0812">Transmembrane</keyword>
<evidence type="ECO:0000313" key="9">
    <source>
        <dbReference type="Proteomes" id="UP000619295"/>
    </source>
</evidence>
<dbReference type="RefSeq" id="WP_133562219.1">
    <property type="nucleotide sequence ID" value="NZ_JACXWY010000027.1"/>
</dbReference>
<dbReference type="PANTHER" id="PTHR43791:SF36">
    <property type="entry name" value="TRANSPORTER, PUTATIVE (AFU_ORTHOLOGUE AFUA_6G08340)-RELATED"/>
    <property type="match status" value="1"/>
</dbReference>
<evidence type="ECO:0000256" key="2">
    <source>
        <dbReference type="ARBA" id="ARBA00022448"/>
    </source>
</evidence>
<keyword evidence="4 6" id="KW-1133">Transmembrane helix</keyword>
<evidence type="ECO:0000313" key="8">
    <source>
        <dbReference type="EMBL" id="MBD3849031.1"/>
    </source>
</evidence>
<dbReference type="SUPFAM" id="SSF103473">
    <property type="entry name" value="MFS general substrate transporter"/>
    <property type="match status" value="1"/>
</dbReference>
<feature type="transmembrane region" description="Helical" evidence="6">
    <location>
        <begin position="56"/>
        <end position="75"/>
    </location>
</feature>